<feature type="transmembrane region" description="Helical" evidence="5">
    <location>
        <begin position="74"/>
        <end position="92"/>
    </location>
</feature>
<comment type="subcellular location">
    <subcellularLocation>
        <location evidence="1">Membrane</location>
        <topology evidence="1">Multi-pass membrane protein</topology>
    </subcellularLocation>
</comment>
<evidence type="ECO:0000256" key="4">
    <source>
        <dbReference type="ARBA" id="ARBA00023136"/>
    </source>
</evidence>
<dbReference type="NCBIfam" id="TIGR01770">
    <property type="entry name" value="NDH_I_N"/>
    <property type="match status" value="1"/>
</dbReference>
<keyword evidence="4 5" id="KW-0472">Membrane</keyword>
<protein>
    <recommendedName>
        <fullName evidence="6">NADH:quinone oxidoreductase/Mrp antiporter transmembrane domain-containing protein</fullName>
    </recommendedName>
</protein>
<dbReference type="HAMAP" id="MF_00445">
    <property type="entry name" value="NDH1_NuoN_1"/>
    <property type="match status" value="1"/>
</dbReference>
<dbReference type="NCBIfam" id="NF004442">
    <property type="entry name" value="PRK05777.1-5"/>
    <property type="match status" value="1"/>
</dbReference>
<dbReference type="InterPro" id="IPR001750">
    <property type="entry name" value="ND/Mrp_TM"/>
</dbReference>
<feature type="domain" description="NADH:quinone oxidoreductase/Mrp antiporter transmembrane" evidence="6">
    <location>
        <begin position="122"/>
        <end position="400"/>
    </location>
</feature>
<dbReference type="GO" id="GO:0008137">
    <property type="term" value="F:NADH dehydrogenase (ubiquinone) activity"/>
    <property type="evidence" value="ECO:0007669"/>
    <property type="project" value="InterPro"/>
</dbReference>
<evidence type="ECO:0000259" key="6">
    <source>
        <dbReference type="Pfam" id="PF00361"/>
    </source>
</evidence>
<feature type="transmembrane region" description="Helical" evidence="5">
    <location>
        <begin position="128"/>
        <end position="145"/>
    </location>
</feature>
<feature type="transmembrane region" description="Helical" evidence="5">
    <location>
        <begin position="324"/>
        <end position="346"/>
    </location>
</feature>
<proteinExistence type="inferred from homology"/>
<feature type="transmembrane region" description="Helical" evidence="5">
    <location>
        <begin position="201"/>
        <end position="226"/>
    </location>
</feature>
<feature type="transmembrane region" description="Helical" evidence="5">
    <location>
        <begin position="157"/>
        <end position="181"/>
    </location>
</feature>
<gene>
    <name evidence="7" type="ORF">METZ01_LOCUS275434</name>
</gene>
<dbReference type="GO" id="GO:0042773">
    <property type="term" value="P:ATP synthesis coupled electron transport"/>
    <property type="evidence" value="ECO:0007669"/>
    <property type="project" value="InterPro"/>
</dbReference>
<feature type="transmembrane region" description="Helical" evidence="5">
    <location>
        <begin position="271"/>
        <end position="290"/>
    </location>
</feature>
<accession>A0A382KDK8</accession>
<dbReference type="InterPro" id="IPR010096">
    <property type="entry name" value="NADH-Q_OxRdtase_suN/2"/>
</dbReference>
<dbReference type="PRINTS" id="PR01434">
    <property type="entry name" value="NADHDHGNASE5"/>
</dbReference>
<keyword evidence="2 5" id="KW-0812">Transmembrane</keyword>
<evidence type="ECO:0000256" key="5">
    <source>
        <dbReference type="SAM" id="Phobius"/>
    </source>
</evidence>
<feature type="non-terminal residue" evidence="7">
    <location>
        <position position="402"/>
    </location>
</feature>
<feature type="transmembrane region" description="Helical" evidence="5">
    <location>
        <begin position="36"/>
        <end position="54"/>
    </location>
</feature>
<keyword evidence="3 5" id="KW-1133">Transmembrane helix</keyword>
<feature type="transmembrane region" description="Helical" evidence="5">
    <location>
        <begin position="6"/>
        <end position="24"/>
    </location>
</feature>
<dbReference type="AlphaFoldDB" id="A0A382KDK8"/>
<evidence type="ECO:0000256" key="3">
    <source>
        <dbReference type="ARBA" id="ARBA00022989"/>
    </source>
</evidence>
<evidence type="ECO:0000256" key="2">
    <source>
        <dbReference type="ARBA" id="ARBA00022692"/>
    </source>
</evidence>
<dbReference type="EMBL" id="UINC01080020">
    <property type="protein sequence ID" value="SVC22580.1"/>
    <property type="molecule type" value="Genomic_DNA"/>
</dbReference>
<dbReference type="Pfam" id="PF00361">
    <property type="entry name" value="Proton_antipo_M"/>
    <property type="match status" value="1"/>
</dbReference>
<evidence type="ECO:0000313" key="7">
    <source>
        <dbReference type="EMBL" id="SVC22580.1"/>
    </source>
</evidence>
<dbReference type="GO" id="GO:0016020">
    <property type="term" value="C:membrane"/>
    <property type="evidence" value="ECO:0007669"/>
    <property type="project" value="UniProtKB-SubCell"/>
</dbReference>
<dbReference type="PANTHER" id="PTHR22773">
    <property type="entry name" value="NADH DEHYDROGENASE"/>
    <property type="match status" value="1"/>
</dbReference>
<organism evidence="7">
    <name type="scientific">marine metagenome</name>
    <dbReference type="NCBI Taxonomy" id="408172"/>
    <lineage>
        <taxon>unclassified sequences</taxon>
        <taxon>metagenomes</taxon>
        <taxon>ecological metagenomes</taxon>
    </lineage>
</organism>
<feature type="transmembrane region" description="Helical" evidence="5">
    <location>
        <begin position="238"/>
        <end position="259"/>
    </location>
</feature>
<name>A0A382KDK8_9ZZZZ</name>
<sequence length="402" mass="44509">MRTDLIFVIPEITLLTMACLVLLVDAFSKDPLHKMTYWITQLSLLLTLCALFYYSPDYSYIAFNGGFITDTMSVLLKSFICAITIVVFFYSYEYLKENELLKGEYFVLGLFAVLGMMIMTSAYHLLSIYLGLELLSLSLYAMVAMQRESTFATEAAIKYFVLGALASGMLLYGISMIYGVTGSLQFTEITETINSGAVDRMYLVYGMVFLIVGIAFKLGAAPFHMWVPDVYQGAPTSVTLFISSAPKLAGFAMAVRILVDGLFPLVDDWQAILSLLAVLSMAIGNIIAIAQTNIKRMLAYSTIAHVGYLFLGLIAGTASGFAGSMFYIISYALMSMGTFGMIILLGRYDLEAEKLDDFKGLSIRNSWFAFIMLCLMFSMAGVPPFLGFWSKWFVLKELVSSG</sequence>
<reference evidence="7" key="1">
    <citation type="submission" date="2018-05" db="EMBL/GenBank/DDBJ databases">
        <authorList>
            <person name="Lanie J.A."/>
            <person name="Ng W.-L."/>
            <person name="Kazmierczak K.M."/>
            <person name="Andrzejewski T.M."/>
            <person name="Davidsen T.M."/>
            <person name="Wayne K.J."/>
            <person name="Tettelin H."/>
            <person name="Glass J.I."/>
            <person name="Rusch D."/>
            <person name="Podicherti R."/>
            <person name="Tsui H.-C.T."/>
            <person name="Winkler M.E."/>
        </authorList>
    </citation>
    <scope>NUCLEOTIDE SEQUENCE</scope>
</reference>
<evidence type="ECO:0000256" key="1">
    <source>
        <dbReference type="ARBA" id="ARBA00004141"/>
    </source>
</evidence>
<feature type="transmembrane region" description="Helical" evidence="5">
    <location>
        <begin position="297"/>
        <end position="318"/>
    </location>
</feature>
<feature type="transmembrane region" description="Helical" evidence="5">
    <location>
        <begin position="367"/>
        <end position="389"/>
    </location>
</feature>